<dbReference type="GO" id="GO:0005509">
    <property type="term" value="F:calcium ion binding"/>
    <property type="evidence" value="ECO:0007669"/>
    <property type="project" value="InterPro"/>
</dbReference>
<dbReference type="InterPro" id="IPR018247">
    <property type="entry name" value="EF_Hand_1_Ca_BS"/>
</dbReference>
<feature type="domain" description="EF-hand" evidence="1">
    <location>
        <begin position="9"/>
        <end position="44"/>
    </location>
</feature>
<dbReference type="OrthoDB" id="26525at2759"/>
<dbReference type="EMBL" id="JAGDFL010000074">
    <property type="protein sequence ID" value="KAG7398679.1"/>
    <property type="molecule type" value="Genomic_DNA"/>
</dbReference>
<dbReference type="AlphaFoldDB" id="A0A8T1X436"/>
<dbReference type="PROSITE" id="PS50222">
    <property type="entry name" value="EF_HAND_2"/>
    <property type="match status" value="2"/>
</dbReference>
<accession>A0A8T1X436</accession>
<evidence type="ECO:0000313" key="2">
    <source>
        <dbReference type="EMBL" id="KAG7398679.1"/>
    </source>
</evidence>
<dbReference type="Proteomes" id="UP000693981">
    <property type="component" value="Unassembled WGS sequence"/>
</dbReference>
<keyword evidence="3" id="KW-1185">Reference proteome</keyword>
<reference evidence="2" key="1">
    <citation type="submission" date="2021-02" db="EMBL/GenBank/DDBJ databases">
        <authorList>
            <person name="Palmer J.M."/>
        </authorList>
    </citation>
    <scope>NUCLEOTIDE SEQUENCE</scope>
    <source>
        <strain evidence="2">SCRP23</strain>
    </source>
</reference>
<name>A0A8T1X436_9STRA</name>
<sequence>MASRLMKTDLLEDIRRLFKALDLRGEGFISLRSFQQACEMTLPLASHEMVLRAFREADRDGDDRVTYQDFERLCLLALQVNASNSH</sequence>
<proteinExistence type="predicted"/>
<organism evidence="2 3">
    <name type="scientific">Phytophthora boehmeriae</name>
    <dbReference type="NCBI Taxonomy" id="109152"/>
    <lineage>
        <taxon>Eukaryota</taxon>
        <taxon>Sar</taxon>
        <taxon>Stramenopiles</taxon>
        <taxon>Oomycota</taxon>
        <taxon>Peronosporomycetes</taxon>
        <taxon>Peronosporales</taxon>
        <taxon>Peronosporaceae</taxon>
        <taxon>Phytophthora</taxon>
    </lineage>
</organism>
<dbReference type="InterPro" id="IPR002048">
    <property type="entry name" value="EF_hand_dom"/>
</dbReference>
<comment type="caution">
    <text evidence="2">The sequence shown here is derived from an EMBL/GenBank/DDBJ whole genome shotgun (WGS) entry which is preliminary data.</text>
</comment>
<evidence type="ECO:0000313" key="3">
    <source>
        <dbReference type="Proteomes" id="UP000693981"/>
    </source>
</evidence>
<dbReference type="PROSITE" id="PS00018">
    <property type="entry name" value="EF_HAND_1"/>
    <property type="match status" value="1"/>
</dbReference>
<feature type="domain" description="EF-hand" evidence="1">
    <location>
        <begin position="45"/>
        <end position="80"/>
    </location>
</feature>
<protein>
    <recommendedName>
        <fullName evidence="1">EF-hand domain-containing protein</fullName>
    </recommendedName>
</protein>
<dbReference type="Pfam" id="PF13499">
    <property type="entry name" value="EF-hand_7"/>
    <property type="match status" value="1"/>
</dbReference>
<gene>
    <name evidence="2" type="primary">AGD13_1</name>
    <name evidence="2" type="ORF">PHYBOEH_010629</name>
</gene>
<evidence type="ECO:0000259" key="1">
    <source>
        <dbReference type="PROSITE" id="PS50222"/>
    </source>
</evidence>
<dbReference type="CDD" id="cd00051">
    <property type="entry name" value="EFh"/>
    <property type="match status" value="1"/>
</dbReference>